<organism evidence="4 5">
    <name type="scientific">Paramarasmius palmivorus</name>
    <dbReference type="NCBI Taxonomy" id="297713"/>
    <lineage>
        <taxon>Eukaryota</taxon>
        <taxon>Fungi</taxon>
        <taxon>Dikarya</taxon>
        <taxon>Basidiomycota</taxon>
        <taxon>Agaricomycotina</taxon>
        <taxon>Agaricomycetes</taxon>
        <taxon>Agaricomycetidae</taxon>
        <taxon>Agaricales</taxon>
        <taxon>Marasmiineae</taxon>
        <taxon>Marasmiaceae</taxon>
        <taxon>Paramarasmius</taxon>
    </lineage>
</organism>
<feature type="compositionally biased region" description="Polar residues" evidence="2">
    <location>
        <begin position="409"/>
        <end position="435"/>
    </location>
</feature>
<dbReference type="InterPro" id="IPR008984">
    <property type="entry name" value="SMAD_FHA_dom_sf"/>
</dbReference>
<feature type="compositionally biased region" description="Polar residues" evidence="2">
    <location>
        <begin position="476"/>
        <end position="491"/>
    </location>
</feature>
<feature type="coiled-coil region" evidence="1">
    <location>
        <begin position="595"/>
        <end position="647"/>
    </location>
</feature>
<feature type="compositionally biased region" description="Pro residues" evidence="2">
    <location>
        <begin position="320"/>
        <end position="332"/>
    </location>
</feature>
<feature type="region of interest" description="Disordered" evidence="2">
    <location>
        <begin position="1"/>
        <end position="23"/>
    </location>
</feature>
<accession>A0AAW0D8R1</accession>
<dbReference type="PROSITE" id="PS50006">
    <property type="entry name" value="FHA_DOMAIN"/>
    <property type="match status" value="1"/>
</dbReference>
<dbReference type="Pfam" id="PF00498">
    <property type="entry name" value="FHA"/>
    <property type="match status" value="1"/>
</dbReference>
<dbReference type="EMBL" id="JAYKXP010000019">
    <property type="protein sequence ID" value="KAK7047611.1"/>
    <property type="molecule type" value="Genomic_DNA"/>
</dbReference>
<evidence type="ECO:0000256" key="2">
    <source>
        <dbReference type="SAM" id="MobiDB-lite"/>
    </source>
</evidence>
<keyword evidence="5" id="KW-1185">Reference proteome</keyword>
<feature type="region of interest" description="Disordered" evidence="2">
    <location>
        <begin position="815"/>
        <end position="836"/>
    </location>
</feature>
<evidence type="ECO:0000259" key="3">
    <source>
        <dbReference type="PROSITE" id="PS50006"/>
    </source>
</evidence>
<proteinExistence type="predicted"/>
<feature type="domain" description="FHA" evidence="3">
    <location>
        <begin position="96"/>
        <end position="153"/>
    </location>
</feature>
<comment type="caution">
    <text evidence="4">The sequence shown here is derived from an EMBL/GenBank/DDBJ whole genome shotgun (WGS) entry which is preliminary data.</text>
</comment>
<evidence type="ECO:0000256" key="1">
    <source>
        <dbReference type="SAM" id="Coils"/>
    </source>
</evidence>
<name>A0AAW0D8R1_9AGAR</name>
<sequence>MLAPIQQFPSLNRPPPSPVRSTSKRELAAILLPVNRQATAPKMIGDDIEYIGTKMGGGGMLSITSPRTLTGVTLHVESTTSEAARRMVFHSTTKPIHVGRSPSTNDESSRRSDQDQEAALFRCPVVSRNHATIIFDDNKVFVTDVKSHHGTHIRRLGSLTSTMLKPLTPMQVADGDYITFGKTVGSKSHETVKPVVVRVEHLYDDPSFPTRFFTPTPTRNTENNSSPKSSSGRYGVFSDSSSVSSSSSSQSSDEMDISSSSEDDSEIEELPGPGPVAPLRVTSLVGRTAGAFKKLLDNMPHRSDDIPSPVDCGFTDPSLTCPPTPIQPPTQTPTPESSQPFRFGSPFSSAMFTFKVPSMLNNLPFQRRPSSSPLWSNDADIGDAGRDSAHQPNTSPWYFGPSFSDQHESNSVQGTPYQSNVTSVPESSGSNTQSCTKRDLLRRRSKSRSPMDLATPSPQPPSQGPSWCSADGSIPEQAQVSQSEIADSPSLSVDVPQSMPQTHVLPLPEDSGLLAESLSSSTPAVVPDSEVSLLAFAQWEDPWGCNRGAEEDSIPLVEPTPQSSAAMNAVEPTTPEEAEEHVSQSGDNDTSNTELESIKNDITQLHALRRKYKARFNANVSITQQHLNSVRNNMAEVKSSHETLSNQVTKDVSDLQGELATVQSRVDGMQGMINDVAMDVDQVKNDSLQKAKEMKKQIEDVQMHVDTLDKICSEKICSVEAELAEGKRLVQELKDLYNDMKQLREDNMQAMDVEISALKQARVDAEGELRTVTDLRTKMEVAAQEAEATIAAASQVGIPHHPVMLFNPDPVQMAQASLKRKRDDADVGGEGETTSSALVDDERNEPCENVRKMKPAVLGGTSVDGVELSPTSAITTVTKNIDGTDVPSRKRARKVVKVIAKTTTAITIGAVAAWTALAFS</sequence>
<evidence type="ECO:0000313" key="4">
    <source>
        <dbReference type="EMBL" id="KAK7047611.1"/>
    </source>
</evidence>
<feature type="compositionally biased region" description="Acidic residues" evidence="2">
    <location>
        <begin position="253"/>
        <end position="269"/>
    </location>
</feature>
<dbReference type="InterPro" id="IPR000253">
    <property type="entry name" value="FHA_dom"/>
</dbReference>
<keyword evidence="1" id="KW-0175">Coiled coil</keyword>
<feature type="compositionally biased region" description="Low complexity" evidence="2">
    <location>
        <begin position="238"/>
        <end position="252"/>
    </location>
</feature>
<feature type="region of interest" description="Disordered" evidence="2">
    <location>
        <begin position="558"/>
        <end position="593"/>
    </location>
</feature>
<feature type="region of interest" description="Disordered" evidence="2">
    <location>
        <begin position="208"/>
        <end position="279"/>
    </location>
</feature>
<feature type="coiled-coil region" evidence="1">
    <location>
        <begin position="723"/>
        <end position="753"/>
    </location>
</feature>
<feature type="region of interest" description="Disordered" evidence="2">
    <location>
        <begin position="90"/>
        <end position="116"/>
    </location>
</feature>
<dbReference type="Gene3D" id="2.60.200.20">
    <property type="match status" value="1"/>
</dbReference>
<protein>
    <recommendedName>
        <fullName evidence="3">FHA domain-containing protein</fullName>
    </recommendedName>
</protein>
<gene>
    <name evidence="4" type="ORF">VNI00_006379</name>
</gene>
<reference evidence="4 5" key="1">
    <citation type="submission" date="2024-01" db="EMBL/GenBank/DDBJ databases">
        <title>A draft genome for a cacao thread blight-causing isolate of Paramarasmius palmivorus.</title>
        <authorList>
            <person name="Baruah I.K."/>
            <person name="Bukari Y."/>
            <person name="Amoako-Attah I."/>
            <person name="Meinhardt L.W."/>
            <person name="Bailey B.A."/>
            <person name="Cohen S.P."/>
        </authorList>
    </citation>
    <scope>NUCLEOTIDE SEQUENCE [LARGE SCALE GENOMIC DNA]</scope>
    <source>
        <strain evidence="4 5">GH-12</strain>
    </source>
</reference>
<feature type="compositionally biased region" description="Polar residues" evidence="2">
    <location>
        <begin position="583"/>
        <end position="593"/>
    </location>
</feature>
<feature type="region of interest" description="Disordered" evidence="2">
    <location>
        <begin position="367"/>
        <end position="507"/>
    </location>
</feature>
<dbReference type="Proteomes" id="UP001383192">
    <property type="component" value="Unassembled WGS sequence"/>
</dbReference>
<dbReference type="AlphaFoldDB" id="A0AAW0D8R1"/>
<feature type="compositionally biased region" description="Low complexity" evidence="2">
    <location>
        <begin position="208"/>
        <end position="227"/>
    </location>
</feature>
<evidence type="ECO:0000313" key="5">
    <source>
        <dbReference type="Proteomes" id="UP001383192"/>
    </source>
</evidence>
<feature type="region of interest" description="Disordered" evidence="2">
    <location>
        <begin position="298"/>
        <end position="343"/>
    </location>
</feature>
<dbReference type="SUPFAM" id="SSF49879">
    <property type="entry name" value="SMAD/FHA domain"/>
    <property type="match status" value="1"/>
</dbReference>